<keyword evidence="1" id="KW-1133">Transmembrane helix</keyword>
<keyword evidence="1" id="KW-0472">Membrane</keyword>
<feature type="transmembrane region" description="Helical" evidence="1">
    <location>
        <begin position="324"/>
        <end position="341"/>
    </location>
</feature>
<feature type="transmembrane region" description="Helical" evidence="1">
    <location>
        <begin position="60"/>
        <end position="82"/>
    </location>
</feature>
<protein>
    <submittedName>
        <fullName evidence="3">DUF418 domain-containing protein</fullName>
    </submittedName>
</protein>
<sequence>MQDAAAVTTARHDSASQARLESVDIVRGFALMALFLVHMIESYELYWADPRSGPISDTVYLLFMGKSFSLLALCFGFSFFILMDRAARRGVDFTGRFAWRLAVLFAIGFGHAMIYRGDIIQLLALMGFVLLGFHRVRSNAVLIGVAALCFANPVLLVQLAAAMQGADWANQPPNQYVDPAMAVYLSGTFPEYLRANLWEGQLPKWWFMVESGRMTQILGLYLVGMVLGRIGFFGRLGDFAKARWIALAGAAASALGLHWLRDPFKAWFAAQRFGAEAERHLSYLLNSWFELAGTAMWLLVLLALFESPARALLRPLAGVGRTTLTLYILQSLVFVPVFYGFGLGMHDDWSQAVRLWVGLGAIAAQLVLAQLWLRHFRYGPVEWVWRALTYWRRDVPFKGAASG</sequence>
<gene>
    <name evidence="3" type="ORF">RZN05_15155</name>
</gene>
<evidence type="ECO:0000313" key="3">
    <source>
        <dbReference type="EMBL" id="MDV3458334.1"/>
    </source>
</evidence>
<feature type="domain" description="DUF418" evidence="2">
    <location>
        <begin position="228"/>
        <end position="392"/>
    </location>
</feature>
<dbReference type="InterPro" id="IPR007349">
    <property type="entry name" value="DUF418"/>
</dbReference>
<feature type="transmembrane region" description="Helical" evidence="1">
    <location>
        <begin position="94"/>
        <end position="113"/>
    </location>
</feature>
<comment type="caution">
    <text evidence="3">The sequence shown here is derived from an EMBL/GenBank/DDBJ whole genome shotgun (WGS) entry which is preliminary data.</text>
</comment>
<feature type="transmembrane region" description="Helical" evidence="1">
    <location>
        <begin position="119"/>
        <end position="136"/>
    </location>
</feature>
<evidence type="ECO:0000313" key="4">
    <source>
        <dbReference type="Proteomes" id="UP001273531"/>
    </source>
</evidence>
<keyword evidence="4" id="KW-1185">Reference proteome</keyword>
<keyword evidence="1" id="KW-0812">Transmembrane</keyword>
<dbReference type="Pfam" id="PF04235">
    <property type="entry name" value="DUF418"/>
    <property type="match status" value="1"/>
</dbReference>
<feature type="transmembrane region" description="Helical" evidence="1">
    <location>
        <begin position="214"/>
        <end position="232"/>
    </location>
</feature>
<dbReference type="Proteomes" id="UP001273531">
    <property type="component" value="Unassembled WGS sequence"/>
</dbReference>
<feature type="transmembrane region" description="Helical" evidence="1">
    <location>
        <begin position="29"/>
        <end position="48"/>
    </location>
</feature>
<evidence type="ECO:0000259" key="2">
    <source>
        <dbReference type="Pfam" id="PF04235"/>
    </source>
</evidence>
<feature type="transmembrane region" description="Helical" evidence="1">
    <location>
        <begin position="141"/>
        <end position="163"/>
    </location>
</feature>
<dbReference type="PANTHER" id="PTHR30590:SF2">
    <property type="entry name" value="INNER MEMBRANE PROTEIN"/>
    <property type="match status" value="1"/>
</dbReference>
<dbReference type="EMBL" id="JAWJEJ010000001">
    <property type="protein sequence ID" value="MDV3458334.1"/>
    <property type="molecule type" value="Genomic_DNA"/>
</dbReference>
<dbReference type="PANTHER" id="PTHR30590">
    <property type="entry name" value="INNER MEMBRANE PROTEIN"/>
    <property type="match status" value="1"/>
</dbReference>
<dbReference type="InterPro" id="IPR052529">
    <property type="entry name" value="Bact_Transport_Assoc"/>
</dbReference>
<accession>A0ABU3YAA8</accession>
<name>A0ABU3YAA8_9SPHN</name>
<proteinExistence type="predicted"/>
<feature type="transmembrane region" description="Helical" evidence="1">
    <location>
        <begin position="353"/>
        <end position="373"/>
    </location>
</feature>
<organism evidence="3 4">
    <name type="scientific">Sphingomonas agrestis</name>
    <dbReference type="NCBI Taxonomy" id="3080540"/>
    <lineage>
        <taxon>Bacteria</taxon>
        <taxon>Pseudomonadati</taxon>
        <taxon>Pseudomonadota</taxon>
        <taxon>Alphaproteobacteria</taxon>
        <taxon>Sphingomonadales</taxon>
        <taxon>Sphingomonadaceae</taxon>
        <taxon>Sphingomonas</taxon>
    </lineage>
</organism>
<reference evidence="3 4" key="1">
    <citation type="submission" date="2023-10" db="EMBL/GenBank/DDBJ databases">
        <title>Sphingomonas sp. HF-S4 16S ribosomal RNA gene Genome sequencing and assembly.</title>
        <authorList>
            <person name="Lee H."/>
        </authorList>
    </citation>
    <scope>NUCLEOTIDE SEQUENCE [LARGE SCALE GENOMIC DNA]</scope>
    <source>
        <strain evidence="3 4">HF-S4</strain>
    </source>
</reference>
<feature type="transmembrane region" description="Helical" evidence="1">
    <location>
        <begin position="281"/>
        <end position="304"/>
    </location>
</feature>
<evidence type="ECO:0000256" key="1">
    <source>
        <dbReference type="SAM" id="Phobius"/>
    </source>
</evidence>
<dbReference type="RefSeq" id="WP_317227404.1">
    <property type="nucleotide sequence ID" value="NZ_JAWJEJ010000001.1"/>
</dbReference>